<protein>
    <submittedName>
        <fullName evidence="1">Uncharacterized protein</fullName>
    </submittedName>
</protein>
<dbReference type="Gene3D" id="1.10.490.10">
    <property type="entry name" value="Globins"/>
    <property type="match status" value="1"/>
</dbReference>
<evidence type="ECO:0000313" key="1">
    <source>
        <dbReference type="EMBL" id="KAJ8309102.1"/>
    </source>
</evidence>
<evidence type="ECO:0000313" key="2">
    <source>
        <dbReference type="Proteomes" id="UP001217089"/>
    </source>
</evidence>
<keyword evidence="2" id="KW-1185">Reference proteome</keyword>
<organism evidence="1 2">
    <name type="scientific">Tegillarca granosa</name>
    <name type="common">Malaysian cockle</name>
    <name type="synonym">Anadara granosa</name>
    <dbReference type="NCBI Taxonomy" id="220873"/>
    <lineage>
        <taxon>Eukaryota</taxon>
        <taxon>Metazoa</taxon>
        <taxon>Spiralia</taxon>
        <taxon>Lophotrochozoa</taxon>
        <taxon>Mollusca</taxon>
        <taxon>Bivalvia</taxon>
        <taxon>Autobranchia</taxon>
        <taxon>Pteriomorphia</taxon>
        <taxon>Arcoida</taxon>
        <taxon>Arcoidea</taxon>
        <taxon>Arcidae</taxon>
        <taxon>Tegillarca</taxon>
    </lineage>
</organism>
<proteinExistence type="predicted"/>
<dbReference type="InterPro" id="IPR012292">
    <property type="entry name" value="Globin/Proto"/>
</dbReference>
<gene>
    <name evidence="1" type="ORF">KUTeg_013976</name>
</gene>
<sequence>MRDSMVFETYATEIFYFFDEIIVNLENVDAALTEIRRVSQLGIMRSEMFKDMRATFMETLSLTLEDRFTETAEENYKLLNSFVIFNARRYTLV</sequence>
<dbReference type="Proteomes" id="UP001217089">
    <property type="component" value="Unassembled WGS sequence"/>
</dbReference>
<reference evidence="1 2" key="1">
    <citation type="submission" date="2022-12" db="EMBL/GenBank/DDBJ databases">
        <title>Chromosome-level genome of Tegillarca granosa.</title>
        <authorList>
            <person name="Kim J."/>
        </authorList>
    </citation>
    <scope>NUCLEOTIDE SEQUENCE [LARGE SCALE GENOMIC DNA]</scope>
    <source>
        <strain evidence="1">Teg-2019</strain>
        <tissue evidence="1">Adductor muscle</tissue>
    </source>
</reference>
<dbReference type="EMBL" id="JARBDR010000657">
    <property type="protein sequence ID" value="KAJ8309102.1"/>
    <property type="molecule type" value="Genomic_DNA"/>
</dbReference>
<comment type="caution">
    <text evidence="1">The sequence shown here is derived from an EMBL/GenBank/DDBJ whole genome shotgun (WGS) entry which is preliminary data.</text>
</comment>
<accession>A0ABQ9EZQ1</accession>
<name>A0ABQ9EZQ1_TEGGR</name>